<sequence length="786" mass="89421">MSTSRRKTQQAAKTDSKAYAHFLIGTPGSGKSTFAKLLSSTGNCEIISTDEIRQELYGDATIQGEWHTIETTAINRIGTALSLQKSVIYDATNCKRSFRMDFLLKVNSQLAEWKLTQPNWIGWYLKTPLEICIQWNQQRQRQVPPDIIECMYQMLQDFPPINGEGFAAINKIDVNAPNFSLHEIDKLITNVHRKIANCQNRYANITPHRYSHLLDFERLIYLIFLIINYPGIGELHINKPKLLENILGCFPNVTNSLEEITTIMAKLRGAVYANKDAIAADLEWLETQGIINATFPVISQNTQDFKSDELISSQANQLRYNSLVSNCLFPITNYQLPITSLNRYDKYSTGHELISLSGFHSYSDKQVFERLIGTIRFIIHYPFLADMGVGSLNTLIRSLAQAGVINNHRQQKATIRKDIEKVLKPYKILPEFPMRHGYFAGTGILSKPELIKVFDIIQSQAKSLNDPQALAIYEMFKQRLLQTHTIENTENIYPVRAIANSSIIDPKYLHSSALSNNLTQLETAIVEGRLLELQRFVGVGRYEGDEKNFFLAYPLQMVFSNFAWYLGYECVSGETSGLLRFERLDRLCLGRPQSQQRNGESQEKALQKLQKLFKSGAGMYLGNSSIDQQQFLSTDQQERMQVCVKVELWFSDRIYPFITEGTKRFAQMKMSPPIQKTTSNLPKSLFCLDRTSDRNFPHRFQAIFPKWTLDDFDLQRWIVGFGGGVKVITPEDLVERVKTIGEGIMANYSRIQESGDASQTYGLRHAALSVQESGVKPSCSGSFIIN</sequence>
<dbReference type="RefSeq" id="WP_241993531.1">
    <property type="nucleotide sequence ID" value="NZ_RSCM01000010.1"/>
</dbReference>
<keyword evidence="2" id="KW-1185">Reference proteome</keyword>
<accession>A0A433UNQ7</accession>
<name>A0A433UNQ7_ANAVA</name>
<reference evidence="1 2" key="1">
    <citation type="journal article" date="2019" name="Genome Biol. Evol.">
        <title>Day and night: Metabolic profiles and evolutionary relationships of six axenic non-marine cyanobacteria.</title>
        <authorList>
            <person name="Will S.E."/>
            <person name="Henke P."/>
            <person name="Boedeker C."/>
            <person name="Huang S."/>
            <person name="Brinkmann H."/>
            <person name="Rohde M."/>
            <person name="Jarek M."/>
            <person name="Friedl T."/>
            <person name="Seufert S."/>
            <person name="Schumacher M."/>
            <person name="Overmann J."/>
            <person name="Neumann-Schaal M."/>
            <person name="Petersen J."/>
        </authorList>
    </citation>
    <scope>NUCLEOTIDE SEQUENCE [LARGE SCALE GENOMIC DNA]</scope>
    <source>
        <strain evidence="1 2">SAG 1403-4b</strain>
    </source>
</reference>
<dbReference type="InterPro" id="IPR027417">
    <property type="entry name" value="P-loop_NTPase"/>
</dbReference>
<dbReference type="Proteomes" id="UP000276103">
    <property type="component" value="Unassembled WGS sequence"/>
</dbReference>
<dbReference type="Gene3D" id="3.40.50.300">
    <property type="entry name" value="P-loop containing nucleotide triphosphate hydrolases"/>
    <property type="match status" value="1"/>
</dbReference>
<evidence type="ECO:0000313" key="1">
    <source>
        <dbReference type="EMBL" id="RUS95479.1"/>
    </source>
</evidence>
<dbReference type="EMBL" id="RSCM01000010">
    <property type="protein sequence ID" value="RUS95479.1"/>
    <property type="molecule type" value="Genomic_DNA"/>
</dbReference>
<protein>
    <submittedName>
        <fullName evidence="1">Uncharacterized protein</fullName>
    </submittedName>
</protein>
<dbReference type="SUPFAM" id="SSF52540">
    <property type="entry name" value="P-loop containing nucleoside triphosphate hydrolases"/>
    <property type="match status" value="1"/>
</dbReference>
<dbReference type="AlphaFoldDB" id="A0A433UNQ7"/>
<organism evidence="1 2">
    <name type="scientific">Trichormus variabilis SAG 1403-4b</name>
    <dbReference type="NCBI Taxonomy" id="447716"/>
    <lineage>
        <taxon>Bacteria</taxon>
        <taxon>Bacillati</taxon>
        <taxon>Cyanobacteriota</taxon>
        <taxon>Cyanophyceae</taxon>
        <taxon>Nostocales</taxon>
        <taxon>Nostocaceae</taxon>
        <taxon>Trichormus</taxon>
    </lineage>
</organism>
<comment type="caution">
    <text evidence="1">The sequence shown here is derived from an EMBL/GenBank/DDBJ whole genome shotgun (WGS) entry which is preliminary data.</text>
</comment>
<proteinExistence type="predicted"/>
<dbReference type="Pfam" id="PF13671">
    <property type="entry name" value="AAA_33"/>
    <property type="match status" value="1"/>
</dbReference>
<evidence type="ECO:0000313" key="2">
    <source>
        <dbReference type="Proteomes" id="UP000276103"/>
    </source>
</evidence>
<gene>
    <name evidence="1" type="ORF">DSM107003_31820</name>
</gene>